<proteinExistence type="predicted"/>
<reference evidence="2 3" key="1">
    <citation type="submission" date="2020-02" db="EMBL/GenBank/DDBJ databases">
        <title>Sequencing the genomes of 1000 actinobacteria strains.</title>
        <authorList>
            <person name="Klenk H.-P."/>
        </authorList>
    </citation>
    <scope>NUCLEOTIDE SEQUENCE [LARGE SCALE GENOMIC DNA]</scope>
    <source>
        <strain evidence="2 3">DSM 27960</strain>
    </source>
</reference>
<organism evidence="2 3">
    <name type="scientific">Lysinibacter cavernae</name>
    <dbReference type="NCBI Taxonomy" id="1640652"/>
    <lineage>
        <taxon>Bacteria</taxon>
        <taxon>Bacillati</taxon>
        <taxon>Actinomycetota</taxon>
        <taxon>Actinomycetes</taxon>
        <taxon>Micrococcales</taxon>
        <taxon>Microbacteriaceae</taxon>
        <taxon>Lysinibacter</taxon>
    </lineage>
</organism>
<feature type="transmembrane region" description="Helical" evidence="1">
    <location>
        <begin position="92"/>
        <end position="112"/>
    </location>
</feature>
<dbReference type="EMBL" id="JAAMOX010000003">
    <property type="protein sequence ID" value="NIH55217.1"/>
    <property type="molecule type" value="Genomic_DNA"/>
</dbReference>
<keyword evidence="3" id="KW-1185">Reference proteome</keyword>
<keyword evidence="1" id="KW-0472">Membrane</keyword>
<feature type="transmembrane region" description="Helical" evidence="1">
    <location>
        <begin position="59"/>
        <end position="80"/>
    </location>
</feature>
<evidence type="ECO:0000256" key="1">
    <source>
        <dbReference type="SAM" id="Phobius"/>
    </source>
</evidence>
<feature type="transmembrane region" description="Helical" evidence="1">
    <location>
        <begin position="24"/>
        <end position="47"/>
    </location>
</feature>
<comment type="caution">
    <text evidence="2">The sequence shown here is derived from an EMBL/GenBank/DDBJ whole genome shotgun (WGS) entry which is preliminary data.</text>
</comment>
<keyword evidence="1" id="KW-1133">Transmembrane helix</keyword>
<evidence type="ECO:0000313" key="2">
    <source>
        <dbReference type="EMBL" id="NIH55217.1"/>
    </source>
</evidence>
<name>A0A7X5R4H4_9MICO</name>
<keyword evidence="1" id="KW-0812">Transmembrane</keyword>
<sequence>MLRTPDVPSPGHSSSRIFRRESGVALAILAVMNFATIAIAAIAIPWAHLTSPSSWFPDLILYLPVGIVSIVITSLSLHAVQSGRQVARTLPLWGIGCWVVIFVSSVVVWGLMVVGEMFTPDGGPWS</sequence>
<dbReference type="AlphaFoldDB" id="A0A7X5R4H4"/>
<dbReference type="Proteomes" id="UP000541033">
    <property type="component" value="Unassembled WGS sequence"/>
</dbReference>
<gene>
    <name evidence="2" type="ORF">FHX76_003132</name>
</gene>
<dbReference type="RefSeq" id="WP_167152216.1">
    <property type="nucleotide sequence ID" value="NZ_JAAMOX010000003.1"/>
</dbReference>
<protein>
    <submittedName>
        <fullName evidence="2">CDP-diglyceride synthetase</fullName>
    </submittedName>
</protein>
<evidence type="ECO:0000313" key="3">
    <source>
        <dbReference type="Proteomes" id="UP000541033"/>
    </source>
</evidence>
<accession>A0A7X5R4H4</accession>